<accession>A0A6I4WG09</accession>
<dbReference type="RefSeq" id="WP_161103615.1">
    <property type="nucleotide sequence ID" value="NZ_JBHLYI010000006.1"/>
</dbReference>
<dbReference type="PANTHER" id="PTHR34069">
    <property type="entry name" value="3-OXOACYL-[ACYL-CARRIER-PROTEIN] SYNTHASE 3"/>
    <property type="match status" value="1"/>
</dbReference>
<reference evidence="4 5" key="1">
    <citation type="submission" date="2019-12" db="EMBL/GenBank/DDBJ databases">
        <title>Nocardia macrotermitis sp. nov. and Nocardia aurantia sp. nov., isolated from the gut of the fungus growing-termite Macrotermes natalensis.</title>
        <authorList>
            <person name="Christine B."/>
            <person name="Rene B."/>
        </authorList>
    </citation>
    <scope>NUCLEOTIDE SEQUENCE [LARGE SCALE GENOMIC DNA]</scope>
    <source>
        <strain evidence="4 5">DSM 102126</strain>
    </source>
</reference>
<gene>
    <name evidence="4" type="ORF">GQ466_16000</name>
</gene>
<dbReference type="Pfam" id="PF08541">
    <property type="entry name" value="ACP_syn_III_C"/>
    <property type="match status" value="1"/>
</dbReference>
<dbReference type="CDD" id="cd00827">
    <property type="entry name" value="init_cond_enzymes"/>
    <property type="match status" value="1"/>
</dbReference>
<comment type="caution">
    <text evidence="4">The sequence shown here is derived from an EMBL/GenBank/DDBJ whole genome shotgun (WGS) entry which is preliminary data.</text>
</comment>
<keyword evidence="5" id="KW-1185">Reference proteome</keyword>
<dbReference type="GO" id="GO:0044550">
    <property type="term" value="P:secondary metabolite biosynthetic process"/>
    <property type="evidence" value="ECO:0007669"/>
    <property type="project" value="TreeGrafter"/>
</dbReference>
<evidence type="ECO:0000313" key="5">
    <source>
        <dbReference type="Proteomes" id="UP000431901"/>
    </source>
</evidence>
<organism evidence="4 5">
    <name type="scientific">Actinomadura rayongensis</name>
    <dbReference type="NCBI Taxonomy" id="1429076"/>
    <lineage>
        <taxon>Bacteria</taxon>
        <taxon>Bacillati</taxon>
        <taxon>Actinomycetota</taxon>
        <taxon>Actinomycetes</taxon>
        <taxon>Streptosporangiales</taxon>
        <taxon>Thermomonosporaceae</taxon>
        <taxon>Actinomadura</taxon>
    </lineage>
</organism>
<evidence type="ECO:0000256" key="2">
    <source>
        <dbReference type="ARBA" id="ARBA00023315"/>
    </source>
</evidence>
<dbReference type="Proteomes" id="UP000431901">
    <property type="component" value="Unassembled WGS sequence"/>
</dbReference>
<dbReference type="Gene3D" id="3.40.47.10">
    <property type="match status" value="2"/>
</dbReference>
<dbReference type="InterPro" id="IPR013747">
    <property type="entry name" value="ACP_syn_III_C"/>
</dbReference>
<keyword evidence="2" id="KW-0012">Acyltransferase</keyword>
<evidence type="ECO:0000259" key="3">
    <source>
        <dbReference type="Pfam" id="PF08541"/>
    </source>
</evidence>
<name>A0A6I4WG09_9ACTN</name>
<feature type="domain" description="Beta-ketoacyl-[acyl-carrier-protein] synthase III C-terminal" evidence="3">
    <location>
        <begin position="248"/>
        <end position="337"/>
    </location>
</feature>
<dbReference type="GO" id="GO:0016746">
    <property type="term" value="F:acyltransferase activity"/>
    <property type="evidence" value="ECO:0007669"/>
    <property type="project" value="UniProtKB-KW"/>
</dbReference>
<protein>
    <recommendedName>
        <fullName evidence="3">Beta-ketoacyl-[acyl-carrier-protein] synthase III C-terminal domain-containing protein</fullName>
    </recommendedName>
</protein>
<dbReference type="EMBL" id="WUTW01000002">
    <property type="protein sequence ID" value="MXQ65532.1"/>
    <property type="molecule type" value="Genomic_DNA"/>
</dbReference>
<dbReference type="OrthoDB" id="7055207at2"/>
<evidence type="ECO:0000313" key="4">
    <source>
        <dbReference type="EMBL" id="MXQ65532.1"/>
    </source>
</evidence>
<dbReference type="PANTHER" id="PTHR34069:SF2">
    <property type="entry name" value="BETA-KETOACYL-[ACYL-CARRIER-PROTEIN] SYNTHASE III"/>
    <property type="match status" value="1"/>
</dbReference>
<dbReference type="SUPFAM" id="SSF53901">
    <property type="entry name" value="Thiolase-like"/>
    <property type="match status" value="1"/>
</dbReference>
<dbReference type="InterPro" id="IPR016039">
    <property type="entry name" value="Thiolase-like"/>
</dbReference>
<proteinExistence type="predicted"/>
<evidence type="ECO:0000256" key="1">
    <source>
        <dbReference type="ARBA" id="ARBA00022679"/>
    </source>
</evidence>
<dbReference type="AlphaFoldDB" id="A0A6I4WG09"/>
<sequence length="346" mass="36639">MKTPGIHVAGLGVDIPPIVDAREAVELGLYDPAHHEVYGWTGAAVAGDRPAPDMAVTAARQAMARSGVLGDDLDVHFHACGHEQGPEGWPAQHYILRHLTDKDVPSFRVWQACSGMIGAVELAASHLLASPERRAALVTGADNTGVPGFNRWALGLQNGVVGDAGSAVVLSTRSGFGRLLAINSGSTAEVEEQFRGPWPLFPPHRATPEDAVDLNARLAAAGGLDETLAEIVRRQTDLRIDLATRTVAEADLDLADITRVAHIFTGQETYLKTMLDPLGFSTAHGLLEFGRQFGHLTVNDQVVGLEHLVRTGQVGPGDHVLLLAQGGGVATTCAVVAIDENPGWRD</sequence>
<keyword evidence="1" id="KW-0808">Transferase</keyword>